<comment type="caution">
    <text evidence="2">The sequence shown here is derived from an EMBL/GenBank/DDBJ whole genome shotgun (WGS) entry which is preliminary data.</text>
</comment>
<name>A0A7W2D3L5_9ACTN</name>
<gene>
    <name evidence="2" type="ORF">H1V43_21280</name>
</gene>
<evidence type="ECO:0000313" key="3">
    <source>
        <dbReference type="Proteomes" id="UP000586976"/>
    </source>
</evidence>
<feature type="region of interest" description="Disordered" evidence="1">
    <location>
        <begin position="1"/>
        <end position="20"/>
    </location>
</feature>
<evidence type="ECO:0000256" key="1">
    <source>
        <dbReference type="SAM" id="MobiDB-lite"/>
    </source>
</evidence>
<dbReference type="AlphaFoldDB" id="A0A7W2D3L5"/>
<dbReference type="EMBL" id="JACEQY010000023">
    <property type="protein sequence ID" value="MBA4863845.1"/>
    <property type="molecule type" value="Genomic_DNA"/>
</dbReference>
<dbReference type="RefSeq" id="WP_181865542.1">
    <property type="nucleotide sequence ID" value="NZ_JACEQY010000023.1"/>
</dbReference>
<feature type="non-terminal residue" evidence="2">
    <location>
        <position position="105"/>
    </location>
</feature>
<proteinExistence type="predicted"/>
<reference evidence="2 3" key="1">
    <citation type="submission" date="2020-07" db="EMBL/GenBank/DDBJ databases">
        <title>Streptomyces isolated from Indian soil.</title>
        <authorList>
            <person name="Mandal S."/>
            <person name="Maiti P.K."/>
        </authorList>
    </citation>
    <scope>NUCLEOTIDE SEQUENCE [LARGE SCALE GENOMIC DNA]</scope>
    <source>
        <strain evidence="2 3">PSKA54</strain>
    </source>
</reference>
<sequence length="105" mass="11154">MTGMDQHGAPGGEPRDEQVRVGGVRPAADAFVEVRLEALADLMGEKDRSAVVEVETAVDKGRQVSAWNANSAAAQTHLAMEHFRLYRPVQIAGPGKISVKLGCAT</sequence>
<protein>
    <submittedName>
        <fullName evidence="2">Uncharacterized protein</fullName>
    </submittedName>
</protein>
<dbReference type="Proteomes" id="UP000586976">
    <property type="component" value="Unassembled WGS sequence"/>
</dbReference>
<keyword evidence="3" id="KW-1185">Reference proteome</keyword>
<accession>A0A7W2D3L5</accession>
<evidence type="ECO:0000313" key="2">
    <source>
        <dbReference type="EMBL" id="MBA4863845.1"/>
    </source>
</evidence>
<organism evidence="2 3">
    <name type="scientific">Streptomyces himalayensis subsp. aureolus</name>
    <dbReference type="NCBI Taxonomy" id="2758039"/>
    <lineage>
        <taxon>Bacteria</taxon>
        <taxon>Bacillati</taxon>
        <taxon>Actinomycetota</taxon>
        <taxon>Actinomycetes</taxon>
        <taxon>Kitasatosporales</taxon>
        <taxon>Streptomycetaceae</taxon>
        <taxon>Streptomyces</taxon>
        <taxon>Streptomyces himalayensis</taxon>
    </lineage>
</organism>